<feature type="domain" description="DUF559" evidence="1">
    <location>
        <begin position="8"/>
        <end position="114"/>
    </location>
</feature>
<keyword evidence="3" id="KW-1185">Reference proteome</keyword>
<keyword evidence="2" id="KW-0378">Hydrolase</keyword>
<dbReference type="InterPro" id="IPR007569">
    <property type="entry name" value="DUF559"/>
</dbReference>
<keyword evidence="2" id="KW-0255">Endonuclease</keyword>
<reference evidence="3" key="1">
    <citation type="journal article" date="2020" name="Microbiol. Resour. Announc.">
        <title>Draft Genome Sequences of Thiorhodococcus mannitoliphagus and Thiorhodococcus minor, Purple Sulfur Photosynthetic Bacteria in the Gammaproteobacterial Family Chromatiaceae.</title>
        <authorList>
            <person name="Aviles F.A."/>
            <person name="Meyer T.E."/>
            <person name="Kyndt J.A."/>
        </authorList>
    </citation>
    <scope>NUCLEOTIDE SEQUENCE [LARGE SCALE GENOMIC DNA]</scope>
    <source>
        <strain evidence="3">DSM 18266</strain>
    </source>
</reference>
<dbReference type="Proteomes" id="UP000471640">
    <property type="component" value="Unassembled WGS sequence"/>
</dbReference>
<dbReference type="RefSeq" id="WP_164653528.1">
    <property type="nucleotide sequence ID" value="NZ_JAAIJR010000028.1"/>
</dbReference>
<proteinExistence type="predicted"/>
<dbReference type="Pfam" id="PF04480">
    <property type="entry name" value="DUF559"/>
    <property type="match status" value="1"/>
</dbReference>
<dbReference type="PANTHER" id="PTHR38590:SF1">
    <property type="entry name" value="BLL0828 PROTEIN"/>
    <property type="match status" value="1"/>
</dbReference>
<gene>
    <name evidence="2" type="ORF">G3480_08925</name>
</gene>
<dbReference type="Gene3D" id="3.40.960.10">
    <property type="entry name" value="VSR Endonuclease"/>
    <property type="match status" value="1"/>
</dbReference>
<protein>
    <submittedName>
        <fullName evidence="2">Endonuclease domain-containing protein</fullName>
    </submittedName>
</protein>
<dbReference type="PANTHER" id="PTHR38590">
    <property type="entry name" value="BLL0828 PROTEIN"/>
    <property type="match status" value="1"/>
</dbReference>
<keyword evidence="2" id="KW-0540">Nuclease</keyword>
<dbReference type="CDD" id="cd01038">
    <property type="entry name" value="Endonuclease_DUF559"/>
    <property type="match status" value="1"/>
</dbReference>
<comment type="caution">
    <text evidence="2">The sequence shown here is derived from an EMBL/GenBank/DDBJ whole genome shotgun (WGS) entry which is preliminary data.</text>
</comment>
<dbReference type="EMBL" id="JAAIJR010000028">
    <property type="protein sequence ID" value="NEX20429.1"/>
    <property type="molecule type" value="Genomic_DNA"/>
</dbReference>
<accession>A0A6P1DRB7</accession>
<dbReference type="InterPro" id="IPR047216">
    <property type="entry name" value="Endonuclease_DUF559_bact"/>
</dbReference>
<dbReference type="SUPFAM" id="SSF52980">
    <property type="entry name" value="Restriction endonuclease-like"/>
    <property type="match status" value="1"/>
</dbReference>
<evidence type="ECO:0000259" key="1">
    <source>
        <dbReference type="Pfam" id="PF04480"/>
    </source>
</evidence>
<organism evidence="2 3">
    <name type="scientific">Thiorhodococcus mannitoliphagus</name>
    <dbReference type="NCBI Taxonomy" id="329406"/>
    <lineage>
        <taxon>Bacteria</taxon>
        <taxon>Pseudomonadati</taxon>
        <taxon>Pseudomonadota</taxon>
        <taxon>Gammaproteobacteria</taxon>
        <taxon>Chromatiales</taxon>
        <taxon>Chromatiaceae</taxon>
        <taxon>Thiorhodococcus</taxon>
    </lineage>
</organism>
<evidence type="ECO:0000313" key="3">
    <source>
        <dbReference type="Proteomes" id="UP000471640"/>
    </source>
</evidence>
<evidence type="ECO:0000313" key="2">
    <source>
        <dbReference type="EMBL" id="NEX20429.1"/>
    </source>
</evidence>
<sequence>MKPYNNALKPFARHLRSNMTDAEQVLWQRLRRKQIHGLQFYRQKPLLDFIVDFFCPKAALVIEIDGSQHLESQHKAKDARRDQGLAQLGLRVLRFDSRQVLRETDAVVEVIYRAASENPLQPPLS</sequence>
<dbReference type="GO" id="GO:0004519">
    <property type="term" value="F:endonuclease activity"/>
    <property type="evidence" value="ECO:0007669"/>
    <property type="project" value="UniProtKB-KW"/>
</dbReference>
<dbReference type="InterPro" id="IPR011335">
    <property type="entry name" value="Restrct_endonuc-II-like"/>
</dbReference>
<reference evidence="2 3" key="2">
    <citation type="submission" date="2020-02" db="EMBL/GenBank/DDBJ databases">
        <title>Genome sequences of Thiorhodococcus mannitoliphagus and Thiorhodococcus minor, purple sulfur photosynthetic bacteria in the gammaproteobacterial family, Chromatiaceae.</title>
        <authorList>
            <person name="Aviles F.A."/>
            <person name="Meyer T.E."/>
            <person name="Kyndt J.A."/>
        </authorList>
    </citation>
    <scope>NUCLEOTIDE SEQUENCE [LARGE SCALE GENOMIC DNA]</scope>
    <source>
        <strain evidence="2 3">DSM 18266</strain>
    </source>
</reference>
<name>A0A6P1DRB7_9GAMM</name>
<dbReference type="AlphaFoldDB" id="A0A6P1DRB7"/>